<gene>
    <name evidence="1" type="ORF">HF882_00195</name>
</gene>
<proteinExistence type="predicted"/>
<organism evidence="1 2">
    <name type="scientific">Victivallis vadensis</name>
    <dbReference type="NCBI Taxonomy" id="172901"/>
    <lineage>
        <taxon>Bacteria</taxon>
        <taxon>Pseudomonadati</taxon>
        <taxon>Lentisphaerota</taxon>
        <taxon>Lentisphaeria</taxon>
        <taxon>Victivallales</taxon>
        <taxon>Victivallaceae</taxon>
        <taxon>Victivallis</taxon>
    </lineage>
</organism>
<sequence length="83" mass="9207">MRRYLFPAAVAAAFVVLGIYCAALSGRCNELCEKQARQEAILLKQSEILAVNTVVLQTLVSSMPDRTSGLKNEKEGLRMEYMP</sequence>
<reference evidence="1 2" key="1">
    <citation type="submission" date="2020-04" db="EMBL/GenBank/DDBJ databases">
        <authorList>
            <person name="Hitch T.C.A."/>
            <person name="Wylensek D."/>
            <person name="Clavel T."/>
        </authorList>
    </citation>
    <scope>NUCLEOTIDE SEQUENCE [LARGE SCALE GENOMIC DNA]</scope>
    <source>
        <strain evidence="1 2">COR2-253-APC-1A</strain>
    </source>
</reference>
<evidence type="ECO:0000313" key="2">
    <source>
        <dbReference type="Proteomes" id="UP000576225"/>
    </source>
</evidence>
<protein>
    <submittedName>
        <fullName evidence="1">Uncharacterized protein</fullName>
    </submittedName>
</protein>
<dbReference type="RefSeq" id="WP_168961119.1">
    <property type="nucleotide sequence ID" value="NZ_JABAEW010000001.1"/>
</dbReference>
<name>A0A848ANZ5_9BACT</name>
<evidence type="ECO:0000313" key="1">
    <source>
        <dbReference type="EMBL" id="NMD84995.1"/>
    </source>
</evidence>
<comment type="caution">
    <text evidence="1">The sequence shown here is derived from an EMBL/GenBank/DDBJ whole genome shotgun (WGS) entry which is preliminary data.</text>
</comment>
<dbReference type="Proteomes" id="UP000576225">
    <property type="component" value="Unassembled WGS sequence"/>
</dbReference>
<accession>A0A848ANZ5</accession>
<dbReference type="AlphaFoldDB" id="A0A848ANZ5"/>
<dbReference type="EMBL" id="JABAEW010000001">
    <property type="protein sequence ID" value="NMD84995.1"/>
    <property type="molecule type" value="Genomic_DNA"/>
</dbReference>